<dbReference type="PANTHER" id="PTHR23183">
    <property type="entry name" value="NOP14"/>
    <property type="match status" value="1"/>
</dbReference>
<dbReference type="GO" id="GO:0032040">
    <property type="term" value="C:small-subunit processome"/>
    <property type="evidence" value="ECO:0007669"/>
    <property type="project" value="InterPro"/>
</dbReference>
<name>A0AAV2LQ83_KNICA</name>
<accession>A0AAV2LQ83</accession>
<reference evidence="7 8" key="1">
    <citation type="submission" date="2024-04" db="EMBL/GenBank/DDBJ databases">
        <authorList>
            <person name="Waldvogel A.-M."/>
            <person name="Schoenle A."/>
        </authorList>
    </citation>
    <scope>NUCLEOTIDE SEQUENCE [LARGE SCALE GENOMIC DNA]</scope>
</reference>
<dbReference type="Proteomes" id="UP001497482">
    <property type="component" value="Chromosome 3"/>
</dbReference>
<keyword evidence="4" id="KW-0698">rRNA processing</keyword>
<dbReference type="GO" id="GO:0030692">
    <property type="term" value="C:Noc4p-Nop14p complex"/>
    <property type="evidence" value="ECO:0007669"/>
    <property type="project" value="TreeGrafter"/>
</dbReference>
<dbReference type="GO" id="GO:0030490">
    <property type="term" value="P:maturation of SSU-rRNA"/>
    <property type="evidence" value="ECO:0007669"/>
    <property type="project" value="TreeGrafter"/>
</dbReference>
<organism evidence="7 8">
    <name type="scientific">Knipowitschia caucasica</name>
    <name type="common">Caucasian dwarf goby</name>
    <name type="synonym">Pomatoschistus caucasicus</name>
    <dbReference type="NCBI Taxonomy" id="637954"/>
    <lineage>
        <taxon>Eukaryota</taxon>
        <taxon>Metazoa</taxon>
        <taxon>Chordata</taxon>
        <taxon>Craniata</taxon>
        <taxon>Vertebrata</taxon>
        <taxon>Euteleostomi</taxon>
        <taxon>Actinopterygii</taxon>
        <taxon>Neopterygii</taxon>
        <taxon>Teleostei</taxon>
        <taxon>Neoteleostei</taxon>
        <taxon>Acanthomorphata</taxon>
        <taxon>Gobiaria</taxon>
        <taxon>Gobiiformes</taxon>
        <taxon>Gobioidei</taxon>
        <taxon>Gobiidae</taxon>
        <taxon>Gobiinae</taxon>
        <taxon>Knipowitschia</taxon>
    </lineage>
</organism>
<dbReference type="Pfam" id="PF04147">
    <property type="entry name" value="Nop14"/>
    <property type="match status" value="1"/>
</dbReference>
<protein>
    <submittedName>
        <fullName evidence="7">Uncharacterized protein</fullName>
    </submittedName>
</protein>
<evidence type="ECO:0000313" key="7">
    <source>
        <dbReference type="EMBL" id="CAL1602422.1"/>
    </source>
</evidence>
<keyword evidence="3" id="KW-0690">Ribosome biogenesis</keyword>
<evidence type="ECO:0000256" key="4">
    <source>
        <dbReference type="ARBA" id="ARBA00022552"/>
    </source>
</evidence>
<evidence type="ECO:0000256" key="5">
    <source>
        <dbReference type="ARBA" id="ARBA00023242"/>
    </source>
</evidence>
<sequence length="256" mass="29804">MSSLMWRTPQAYPPEPRQKHIGVICPDRVEGYAVVPPFRPSGKHSDLLLLSNPEAHRDWRKTPLPLSAAQHLELSSESHRDQHRLRCVSTGLDLVKRCSLLYQDLPSYTQVFTPIHTLLSRHLPAEDLPEVLHTLHSEILETIVTAATPRSALIFEKKKPIPLKLLTPKIVEILDYGKKRGSTREERERERLKHKYKKEFKGALREIRKDSRFLAREKLSDVMHKDFERKRKVKELLGSLATQEGEWKALKRRKKK</sequence>
<comment type="subcellular location">
    <subcellularLocation>
        <location evidence="1">Nucleus</location>
        <location evidence="1">Nucleolus</location>
    </subcellularLocation>
</comment>
<dbReference type="EMBL" id="OZ035825">
    <property type="protein sequence ID" value="CAL1602422.1"/>
    <property type="molecule type" value="Genomic_DNA"/>
</dbReference>
<evidence type="ECO:0000256" key="3">
    <source>
        <dbReference type="ARBA" id="ARBA00022517"/>
    </source>
</evidence>
<comment type="function">
    <text evidence="6">Involved in nucleolar processing of pre-18S ribosomal RNA. Has a role in the nuclear export of 40S pre-ribosomal subunit to the cytoplasm.</text>
</comment>
<evidence type="ECO:0000256" key="6">
    <source>
        <dbReference type="ARBA" id="ARBA00024695"/>
    </source>
</evidence>
<keyword evidence="5" id="KW-0539">Nucleus</keyword>
<dbReference type="InterPro" id="IPR007276">
    <property type="entry name" value="Nop14"/>
</dbReference>
<keyword evidence="8" id="KW-1185">Reference proteome</keyword>
<proteinExistence type="inferred from homology"/>
<evidence type="ECO:0000256" key="2">
    <source>
        <dbReference type="ARBA" id="ARBA00007466"/>
    </source>
</evidence>
<comment type="similarity">
    <text evidence="2">Belongs to the NOP14 family.</text>
</comment>
<gene>
    <name evidence="7" type="ORF">KC01_LOCUS30196</name>
</gene>
<evidence type="ECO:0000313" key="8">
    <source>
        <dbReference type="Proteomes" id="UP001497482"/>
    </source>
</evidence>
<evidence type="ECO:0000256" key="1">
    <source>
        <dbReference type="ARBA" id="ARBA00004604"/>
    </source>
</evidence>
<dbReference type="AlphaFoldDB" id="A0AAV2LQ83"/>
<dbReference type="PANTHER" id="PTHR23183:SF0">
    <property type="entry name" value="NUCLEOLAR PROTEIN 14"/>
    <property type="match status" value="1"/>
</dbReference>